<comment type="caution">
    <text evidence="2">The sequence shown here is derived from an EMBL/GenBank/DDBJ whole genome shotgun (WGS) entry which is preliminary data.</text>
</comment>
<keyword evidence="1" id="KW-0812">Transmembrane</keyword>
<accession>A0ABS3FQC8</accession>
<proteinExistence type="predicted"/>
<keyword evidence="1" id="KW-1133">Transmembrane helix</keyword>
<keyword evidence="1" id="KW-0472">Membrane</keyword>
<feature type="transmembrane region" description="Helical" evidence="1">
    <location>
        <begin position="70"/>
        <end position="95"/>
    </location>
</feature>
<dbReference type="EMBL" id="JAFLQW010000236">
    <property type="protein sequence ID" value="MBO0349179.1"/>
    <property type="molecule type" value="Genomic_DNA"/>
</dbReference>
<evidence type="ECO:0000313" key="2">
    <source>
        <dbReference type="EMBL" id="MBO0349179.1"/>
    </source>
</evidence>
<dbReference type="Proteomes" id="UP000664844">
    <property type="component" value="Unassembled WGS sequence"/>
</dbReference>
<feature type="transmembrane region" description="Helical" evidence="1">
    <location>
        <begin position="34"/>
        <end position="58"/>
    </location>
</feature>
<dbReference type="RefSeq" id="WP_207087713.1">
    <property type="nucleotide sequence ID" value="NZ_JAFLQW010000236.1"/>
</dbReference>
<keyword evidence="3" id="KW-1185">Reference proteome</keyword>
<organism evidence="2 3">
    <name type="scientific">Phormidium pseudopriestleyi FRX01</name>
    <dbReference type="NCBI Taxonomy" id="1759528"/>
    <lineage>
        <taxon>Bacteria</taxon>
        <taxon>Bacillati</taxon>
        <taxon>Cyanobacteriota</taxon>
        <taxon>Cyanophyceae</taxon>
        <taxon>Oscillatoriophycideae</taxon>
        <taxon>Oscillatoriales</taxon>
        <taxon>Oscillatoriaceae</taxon>
        <taxon>Phormidium</taxon>
    </lineage>
</organism>
<gene>
    <name evidence="2" type="ORF">J0895_08695</name>
</gene>
<evidence type="ECO:0000256" key="1">
    <source>
        <dbReference type="SAM" id="Phobius"/>
    </source>
</evidence>
<sequence length="122" mass="12897">MTLKATPVQLHSLQPLANSLNQAAERIHLLQRRALSAIVITLFLLILTYTLDVLSIWASIATSTALPTLGLLNIVTTTLALLTGIAGIGAAMTFVSYRAKVLRCGSPGVRTKGTLAPSSFNP</sequence>
<evidence type="ECO:0000313" key="3">
    <source>
        <dbReference type="Proteomes" id="UP000664844"/>
    </source>
</evidence>
<protein>
    <submittedName>
        <fullName evidence="2">Uncharacterized protein</fullName>
    </submittedName>
</protein>
<name>A0ABS3FQC8_9CYAN</name>
<reference evidence="2 3" key="1">
    <citation type="submission" date="2021-03" db="EMBL/GenBank/DDBJ databases">
        <title>Metabolic Capacity of the Antarctic Cyanobacterium Phormidium pseudopriestleyi that Sustains Oxygenic Photosynthesis in the Presence of Hydrogen Sulfide.</title>
        <authorList>
            <person name="Lumian J.E."/>
            <person name="Jungblut A.D."/>
            <person name="Dillon M.L."/>
            <person name="Hawes I."/>
            <person name="Doran P.T."/>
            <person name="Mackey T.J."/>
            <person name="Dick G.J."/>
            <person name="Grettenberger C.L."/>
            <person name="Sumner D.Y."/>
        </authorList>
    </citation>
    <scope>NUCLEOTIDE SEQUENCE [LARGE SCALE GENOMIC DNA]</scope>
    <source>
        <strain evidence="2 3">FRX01</strain>
    </source>
</reference>